<name>A0A9W6B485_9FLAO</name>
<dbReference type="PROSITE" id="PS51585">
    <property type="entry name" value="SAM_MT_TPMT"/>
    <property type="match status" value="1"/>
</dbReference>
<dbReference type="CDD" id="cd02440">
    <property type="entry name" value="AdoMet_MTases"/>
    <property type="match status" value="1"/>
</dbReference>
<dbReference type="PANTHER" id="PTHR32183">
    <property type="match status" value="1"/>
</dbReference>
<dbReference type="SUPFAM" id="SSF53335">
    <property type="entry name" value="S-adenosyl-L-methionine-dependent methyltransferases"/>
    <property type="match status" value="1"/>
</dbReference>
<evidence type="ECO:0000256" key="1">
    <source>
        <dbReference type="ARBA" id="ARBA00022553"/>
    </source>
</evidence>
<evidence type="ECO:0000313" key="6">
    <source>
        <dbReference type="Proteomes" id="UP001143545"/>
    </source>
</evidence>
<dbReference type="RefSeq" id="WP_281753436.1">
    <property type="nucleotide sequence ID" value="NZ_BRVP01000007.1"/>
</dbReference>
<dbReference type="GO" id="GO:0008757">
    <property type="term" value="F:S-adenosylmethionine-dependent methyltransferase activity"/>
    <property type="evidence" value="ECO:0007669"/>
    <property type="project" value="InterPro"/>
</dbReference>
<dbReference type="GO" id="GO:0032259">
    <property type="term" value="P:methylation"/>
    <property type="evidence" value="ECO:0007669"/>
    <property type="project" value="UniProtKB-KW"/>
</dbReference>
<sequence length="191" mass="22420">MNKEYWSDRYIRHNTKWDVGYAIPALTDYIDQLENKELKILIPGCGHAYEASYLFSKGFTNVYIADITEEPLNNFRERVPEFPKSHILITDFFSINDTFDLIFEHTFFCALDIKMRTSYIKKMHELLNLNGKLTGVLFSFPLTENGPPFGGDINEYKKLFLKHFQLIKIENCKNSIKPRMSNELFFIAKPI</sequence>
<keyword evidence="3" id="KW-0808">Transferase</keyword>
<organism evidence="5 6">
    <name type="scientific">Neptunitalea chrysea</name>
    <dbReference type="NCBI Taxonomy" id="1647581"/>
    <lineage>
        <taxon>Bacteria</taxon>
        <taxon>Pseudomonadati</taxon>
        <taxon>Bacteroidota</taxon>
        <taxon>Flavobacteriia</taxon>
        <taxon>Flavobacteriales</taxon>
        <taxon>Flavobacteriaceae</taxon>
        <taxon>Neptunitalea</taxon>
    </lineage>
</organism>
<keyword evidence="4" id="KW-0949">S-adenosyl-L-methionine</keyword>
<keyword evidence="2 5" id="KW-0489">Methyltransferase</keyword>
<evidence type="ECO:0000256" key="2">
    <source>
        <dbReference type="ARBA" id="ARBA00022603"/>
    </source>
</evidence>
<accession>A0A9W6B485</accession>
<gene>
    <name evidence="5" type="primary">tpm</name>
    <name evidence="5" type="ORF">NBRC110019_12800</name>
</gene>
<evidence type="ECO:0000313" key="5">
    <source>
        <dbReference type="EMBL" id="GLB52241.1"/>
    </source>
</evidence>
<dbReference type="AlphaFoldDB" id="A0A9W6B485"/>
<dbReference type="InterPro" id="IPR029063">
    <property type="entry name" value="SAM-dependent_MTases_sf"/>
</dbReference>
<dbReference type="Gene3D" id="3.40.50.150">
    <property type="entry name" value="Vaccinia Virus protein VP39"/>
    <property type="match status" value="1"/>
</dbReference>
<dbReference type="Pfam" id="PF05724">
    <property type="entry name" value="TPMT"/>
    <property type="match status" value="1"/>
</dbReference>
<protein>
    <submittedName>
        <fullName evidence="5">SAM-dependent methyltransferase</fullName>
    </submittedName>
</protein>
<dbReference type="InterPro" id="IPR008854">
    <property type="entry name" value="TPMT"/>
</dbReference>
<reference evidence="5" key="1">
    <citation type="submission" date="2022-07" db="EMBL/GenBank/DDBJ databases">
        <title>Taxonomy of Novel Oxalotrophic and Methylotrophic Bacteria.</title>
        <authorList>
            <person name="Sahin N."/>
            <person name="Tani A."/>
        </authorList>
    </citation>
    <scope>NUCLEOTIDE SEQUENCE</scope>
    <source>
        <strain evidence="5">AM327</strain>
    </source>
</reference>
<evidence type="ECO:0000256" key="4">
    <source>
        <dbReference type="ARBA" id="ARBA00022691"/>
    </source>
</evidence>
<keyword evidence="1" id="KW-0597">Phosphoprotein</keyword>
<comment type="caution">
    <text evidence="5">The sequence shown here is derived from an EMBL/GenBank/DDBJ whole genome shotgun (WGS) entry which is preliminary data.</text>
</comment>
<dbReference type="PANTHER" id="PTHR32183:SF11">
    <property type="entry name" value="THIOL METHYLTRANSFERASE 2-RELATED"/>
    <property type="match status" value="1"/>
</dbReference>
<proteinExistence type="predicted"/>
<evidence type="ECO:0000256" key="3">
    <source>
        <dbReference type="ARBA" id="ARBA00022679"/>
    </source>
</evidence>
<dbReference type="EMBL" id="BRVP01000007">
    <property type="protein sequence ID" value="GLB52241.1"/>
    <property type="molecule type" value="Genomic_DNA"/>
</dbReference>
<keyword evidence="6" id="KW-1185">Reference proteome</keyword>
<dbReference type="Proteomes" id="UP001143545">
    <property type="component" value="Unassembled WGS sequence"/>
</dbReference>